<evidence type="ECO:0000256" key="1">
    <source>
        <dbReference type="SAM" id="MobiDB-lite"/>
    </source>
</evidence>
<evidence type="ECO:0000313" key="4">
    <source>
        <dbReference type="Proteomes" id="UP000026961"/>
    </source>
</evidence>
<dbReference type="Gramene" id="OGLUM04G17090.1">
    <property type="protein sequence ID" value="OGLUM04G17090.1"/>
    <property type="gene ID" value="OGLUM04G17090"/>
</dbReference>
<feature type="region of interest" description="Disordered" evidence="1">
    <location>
        <begin position="97"/>
        <end position="172"/>
    </location>
</feature>
<keyword evidence="2" id="KW-0732">Signal</keyword>
<protein>
    <recommendedName>
        <fullName evidence="5">Secreted protein</fullName>
    </recommendedName>
</protein>
<evidence type="ECO:0008006" key="5">
    <source>
        <dbReference type="Google" id="ProtNLM"/>
    </source>
</evidence>
<evidence type="ECO:0000256" key="2">
    <source>
        <dbReference type="SAM" id="SignalP"/>
    </source>
</evidence>
<proteinExistence type="predicted"/>
<dbReference type="EnsemblPlants" id="OGLUM04G17090.1">
    <property type="protein sequence ID" value="OGLUM04G17090.1"/>
    <property type="gene ID" value="OGLUM04G17090"/>
</dbReference>
<name>A0A0D9ZMI3_9ORYZ</name>
<evidence type="ECO:0000313" key="3">
    <source>
        <dbReference type="EnsemblPlants" id="OGLUM04G17090.1"/>
    </source>
</evidence>
<reference evidence="3" key="2">
    <citation type="submission" date="2018-05" db="EMBL/GenBank/DDBJ databases">
        <title>OgluRS3 (Oryza glumaepatula Reference Sequence Version 3).</title>
        <authorList>
            <person name="Zhang J."/>
            <person name="Kudrna D."/>
            <person name="Lee S."/>
            <person name="Talag J."/>
            <person name="Welchert J."/>
            <person name="Wing R.A."/>
        </authorList>
    </citation>
    <scope>NUCLEOTIDE SEQUENCE [LARGE SCALE GENOMIC DNA]</scope>
</reference>
<dbReference type="AlphaFoldDB" id="A0A0D9ZMI3"/>
<accession>A0A0D9ZMI3</accession>
<sequence>MRTKVLYICLLPPHLCCYLFVVVVAGGGEEPRRIIQWMCWPASQAQLSKGRIGSPSPSEMSATASPASALPFRAGKSGVFRPGPTVRRRVRVCPFPAQLAQPRPIGRDHRPPPSRSAGVRRASRATPPLLTSHDRDALRPRPTPTPTRRTSRTARTIRRPLAFRGRRGWGEE</sequence>
<organism evidence="3">
    <name type="scientific">Oryza glumipatula</name>
    <dbReference type="NCBI Taxonomy" id="40148"/>
    <lineage>
        <taxon>Eukaryota</taxon>
        <taxon>Viridiplantae</taxon>
        <taxon>Streptophyta</taxon>
        <taxon>Embryophyta</taxon>
        <taxon>Tracheophyta</taxon>
        <taxon>Spermatophyta</taxon>
        <taxon>Magnoliopsida</taxon>
        <taxon>Liliopsida</taxon>
        <taxon>Poales</taxon>
        <taxon>Poaceae</taxon>
        <taxon>BOP clade</taxon>
        <taxon>Oryzoideae</taxon>
        <taxon>Oryzeae</taxon>
        <taxon>Oryzinae</taxon>
        <taxon>Oryza</taxon>
    </lineage>
</organism>
<feature type="compositionally biased region" description="Basic residues" evidence="1">
    <location>
        <begin position="149"/>
        <end position="158"/>
    </location>
</feature>
<dbReference type="HOGENOM" id="CLU_145699_0_0_1"/>
<reference evidence="3" key="1">
    <citation type="submission" date="2015-04" db="UniProtKB">
        <authorList>
            <consortium name="EnsemblPlants"/>
        </authorList>
    </citation>
    <scope>IDENTIFICATION</scope>
</reference>
<feature type="chain" id="PRO_5002352386" description="Secreted protein" evidence="2">
    <location>
        <begin position="29"/>
        <end position="172"/>
    </location>
</feature>
<dbReference type="Proteomes" id="UP000026961">
    <property type="component" value="Chromosome 4"/>
</dbReference>
<feature type="signal peptide" evidence="2">
    <location>
        <begin position="1"/>
        <end position="28"/>
    </location>
</feature>
<keyword evidence="4" id="KW-1185">Reference proteome</keyword>